<dbReference type="RefSeq" id="WP_025357889.1">
    <property type="nucleotide sequence ID" value="NZ_BAAABQ010000001.1"/>
</dbReference>
<comment type="caution">
    <text evidence="1">The sequence shown here is derived from an EMBL/GenBank/DDBJ whole genome shotgun (WGS) entry which is preliminary data.</text>
</comment>
<sequence>MDGSSVLRVLAVLQAADVEVWIGGGWGVDALVGRRTRAHRDLDLMHKAEQEPRVVAALRASGFVVTLDERPVRFVMADDAGVELDLHPLVFAEDGSAVQAADASGGRFEYPADCFVTGSIEQARVPCLSAAQQVYFHQGYEPAGRDLHDMALLRDEFGVATHF</sequence>
<evidence type="ECO:0000313" key="1">
    <source>
        <dbReference type="EMBL" id="MBA8924582.1"/>
    </source>
</evidence>
<dbReference type="Pfam" id="PF10706">
    <property type="entry name" value="Aminoglyc_resit"/>
    <property type="match status" value="1"/>
</dbReference>
<keyword evidence="2" id="KW-1185">Reference proteome</keyword>
<dbReference type="Proteomes" id="UP000517916">
    <property type="component" value="Unassembled WGS sequence"/>
</dbReference>
<protein>
    <submittedName>
        <fullName evidence="1">Lincosamide nucleotidyltransferase A/C/D/E</fullName>
    </submittedName>
</protein>
<evidence type="ECO:0000313" key="2">
    <source>
        <dbReference type="Proteomes" id="UP000517916"/>
    </source>
</evidence>
<dbReference type="EMBL" id="JACJID010000001">
    <property type="protein sequence ID" value="MBA8924582.1"/>
    <property type="molecule type" value="Genomic_DNA"/>
</dbReference>
<name>A0ABR6BCL6_9PSEU</name>
<proteinExistence type="predicted"/>
<dbReference type="Gene3D" id="3.30.460.40">
    <property type="match status" value="1"/>
</dbReference>
<accession>A0ABR6BCL6</accession>
<dbReference type="InterPro" id="IPR019646">
    <property type="entry name" value="Aminoglyc_AdlTrfase"/>
</dbReference>
<organism evidence="1 2">
    <name type="scientific">Kutzneria viridogrisea</name>
    <dbReference type="NCBI Taxonomy" id="47990"/>
    <lineage>
        <taxon>Bacteria</taxon>
        <taxon>Bacillati</taxon>
        <taxon>Actinomycetota</taxon>
        <taxon>Actinomycetes</taxon>
        <taxon>Pseudonocardiales</taxon>
        <taxon>Pseudonocardiaceae</taxon>
        <taxon>Kutzneria</taxon>
    </lineage>
</organism>
<reference evidence="1 2" key="1">
    <citation type="submission" date="2020-08" db="EMBL/GenBank/DDBJ databases">
        <title>Genomic Encyclopedia of Archaeal and Bacterial Type Strains, Phase II (KMG-II): from individual species to whole genera.</title>
        <authorList>
            <person name="Goeker M."/>
        </authorList>
    </citation>
    <scope>NUCLEOTIDE SEQUENCE [LARGE SCALE GENOMIC DNA]</scope>
    <source>
        <strain evidence="1 2">DSM 43850</strain>
    </source>
</reference>
<gene>
    <name evidence="1" type="ORF">BC739_001779</name>
</gene>